<dbReference type="Gene3D" id="1.20.120.1870">
    <property type="entry name" value="Fic/DOC protein, Fido domain"/>
    <property type="match status" value="1"/>
</dbReference>
<evidence type="ECO:0000313" key="3">
    <source>
        <dbReference type="Proteomes" id="UP001521931"/>
    </source>
</evidence>
<accession>A0ABS9Q643</accession>
<feature type="domain" description="Fido" evidence="1">
    <location>
        <begin position="6"/>
        <end position="123"/>
    </location>
</feature>
<dbReference type="RefSeq" id="WP_239265079.1">
    <property type="nucleotide sequence ID" value="NZ_JAKRCV010000044.1"/>
</dbReference>
<dbReference type="NCBIfam" id="TIGR01550">
    <property type="entry name" value="DOC_P1"/>
    <property type="match status" value="1"/>
</dbReference>
<dbReference type="PROSITE" id="PS51459">
    <property type="entry name" value="FIDO"/>
    <property type="match status" value="1"/>
</dbReference>
<dbReference type="InterPro" id="IPR006440">
    <property type="entry name" value="Doc"/>
</dbReference>
<organism evidence="2 3">
    <name type="scientific">Arsenicicoccus bolidensis</name>
    <dbReference type="NCBI Taxonomy" id="229480"/>
    <lineage>
        <taxon>Bacteria</taxon>
        <taxon>Bacillati</taxon>
        <taxon>Actinomycetota</taxon>
        <taxon>Actinomycetes</taxon>
        <taxon>Micrococcales</taxon>
        <taxon>Intrasporangiaceae</taxon>
        <taxon>Arsenicicoccus</taxon>
    </lineage>
</organism>
<dbReference type="InterPro" id="IPR003812">
    <property type="entry name" value="Fido"/>
</dbReference>
<dbReference type="Proteomes" id="UP001521931">
    <property type="component" value="Unassembled WGS sequence"/>
</dbReference>
<protein>
    <submittedName>
        <fullName evidence="2">Type II toxin-antitoxin system death-on-curing family toxin</fullName>
    </submittedName>
</protein>
<dbReference type="InterPro" id="IPR053737">
    <property type="entry name" value="Type_II_TA_Toxin"/>
</dbReference>
<dbReference type="Pfam" id="PF02661">
    <property type="entry name" value="Fic"/>
    <property type="match status" value="1"/>
</dbReference>
<dbReference type="PANTHER" id="PTHR39426">
    <property type="entry name" value="HOMOLOGY TO DEATH-ON-CURING PROTEIN OF PHAGE P1"/>
    <property type="match status" value="1"/>
</dbReference>
<sequence length="126" mass="13719">MTTRYLELDDLLGLADQLDVGPVVDVGLLDAAAHRPRTWVGGRDAYPAVEEKAAVLLESITRSHPLVDGNKRLGWLATVTFCWINGWVVDGPDDEVYDLVVDVATGSMPYAVSARRLAGWLSPRDG</sequence>
<evidence type="ECO:0000259" key="1">
    <source>
        <dbReference type="PROSITE" id="PS51459"/>
    </source>
</evidence>
<dbReference type="PANTHER" id="PTHR39426:SF1">
    <property type="entry name" value="HOMOLOGY TO DEATH-ON-CURING PROTEIN OF PHAGE P1"/>
    <property type="match status" value="1"/>
</dbReference>
<keyword evidence="3" id="KW-1185">Reference proteome</keyword>
<name>A0ABS9Q643_9MICO</name>
<comment type="caution">
    <text evidence="2">The sequence shown here is derived from an EMBL/GenBank/DDBJ whole genome shotgun (WGS) entry which is preliminary data.</text>
</comment>
<proteinExistence type="predicted"/>
<reference evidence="2 3" key="1">
    <citation type="submission" date="2022-02" db="EMBL/GenBank/DDBJ databases">
        <title>Uncovering new skin microbiome diversity through culturing and metagenomics.</title>
        <authorList>
            <person name="Conlan S."/>
            <person name="Deming C."/>
            <person name="Nisc Comparative Sequencing Program N."/>
            <person name="Segre J.A."/>
        </authorList>
    </citation>
    <scope>NUCLEOTIDE SEQUENCE [LARGE SCALE GENOMIC DNA]</scope>
    <source>
        <strain evidence="2 3">ACRQZ</strain>
    </source>
</reference>
<evidence type="ECO:0000313" key="2">
    <source>
        <dbReference type="EMBL" id="MCG7322730.1"/>
    </source>
</evidence>
<dbReference type="EMBL" id="JAKRCV010000044">
    <property type="protein sequence ID" value="MCG7322730.1"/>
    <property type="molecule type" value="Genomic_DNA"/>
</dbReference>
<gene>
    <name evidence="2" type="ORF">MHL29_12670</name>
</gene>